<keyword evidence="6" id="KW-0999">Mitochondrion inner membrane</keyword>
<feature type="repeat" description="Solcar" evidence="11">
    <location>
        <begin position="551"/>
        <end position="634"/>
    </location>
</feature>
<dbReference type="FunFam" id="1.50.40.10:FF:000018">
    <property type="entry name" value="S-adenosylmethionine mitochondrial carrier protein-like"/>
    <property type="match status" value="1"/>
</dbReference>
<dbReference type="GO" id="GO:0031390">
    <property type="term" value="C:Ctf18 RFC-like complex"/>
    <property type="evidence" value="ECO:0007669"/>
    <property type="project" value="InterPro"/>
</dbReference>
<evidence type="ECO:0000256" key="1">
    <source>
        <dbReference type="ARBA" id="ARBA00004448"/>
    </source>
</evidence>
<sequence>MSFTFSCNLYYSVLYQTRINIHTTDMSFNVYCQTSKRKDYTYKLVELSDDLVDYIKKGKGSLSFKSPKSIDNHLVLCTDDETYTVRQQNHSNTTILMNDAHVNKLKQKFETTDSSLVGIEQLSYTYELTKSSGYIDTAGIAKYPGGDVKSSKNIDQVKADSPVDAAHFEKQWYGLCGSTIDGYAVLLETDFITDALYTLISILLSLSKANEEYDLQQVASKCESQNTKLTKEIVATLSHRFGEETSPSRFKLDQNKCAWWFGVETMKKASPSLLTEKEFMLKWKSSLPPFFSASLDLSFLRGNFCRPQSDKIRYLNPEMLSKDLHARIKELFQMVKEWDYEEFLSFIDSFIPATKKKDSVIVKFARKKRVGKNKFVVCPSGGCAGTSTDLAFFPIDTLKTRLQAKGGFFANGGWHGIYKGLGSAVVASAPSASLFFVTYDTLKTTTKDKLPQTASHMLAASAGEIAACLVRVPAEIVKQRTQAGHIGVGNKATSWANLKYLLLNKSGEGTLRGLYRGWNSTILREIPFTMIQFPLYEKLKQLWTSYDKKSISLLKGALCGSVAGGIAAAATTPLDVIKTRIMLHKERVGVVALVRQMAHEEGLGVFLSGVGPRTAWISAGGAIFLGCYELAHSVLEGYVKRSGTLQ</sequence>
<keyword evidence="3" id="KW-0813">Transport</keyword>
<evidence type="ECO:0000256" key="6">
    <source>
        <dbReference type="ARBA" id="ARBA00022792"/>
    </source>
</evidence>
<comment type="subcellular location">
    <subcellularLocation>
        <location evidence="1">Mitochondrion inner membrane</location>
        <topology evidence="1">Multi-pass membrane protein</topology>
    </subcellularLocation>
</comment>
<evidence type="ECO:0000256" key="7">
    <source>
        <dbReference type="ARBA" id="ARBA00022989"/>
    </source>
</evidence>
<evidence type="ECO:0000256" key="9">
    <source>
        <dbReference type="ARBA" id="ARBA00023136"/>
    </source>
</evidence>
<dbReference type="Gene3D" id="1.50.40.10">
    <property type="entry name" value="Mitochondrial carrier domain"/>
    <property type="match status" value="1"/>
</dbReference>
<dbReference type="InterPro" id="IPR019128">
    <property type="entry name" value="Dcc1"/>
</dbReference>
<feature type="repeat" description="Solcar" evidence="11">
    <location>
        <begin position="372"/>
        <end position="445"/>
    </location>
</feature>
<proteinExistence type="inferred from homology"/>
<comment type="similarity">
    <text evidence="2">Belongs to the mitochondrial carrier (TC 2.A.29) family.</text>
</comment>
<dbReference type="SUPFAM" id="SSF103506">
    <property type="entry name" value="Mitochondrial carrier"/>
    <property type="match status" value="1"/>
</dbReference>
<dbReference type="PANTHER" id="PTHR45667">
    <property type="entry name" value="S-ADENOSYLMETHIONINE MITOCHONDRIAL CARRIER PROTEIN"/>
    <property type="match status" value="1"/>
</dbReference>
<dbReference type="AlphaFoldDB" id="A0A8F2W063"/>
<dbReference type="Pfam" id="PF00153">
    <property type="entry name" value="Mito_carr"/>
    <property type="match status" value="3"/>
</dbReference>
<dbReference type="InterPro" id="IPR018108">
    <property type="entry name" value="MCP_transmembrane"/>
</dbReference>
<dbReference type="EMBL" id="CP076750">
    <property type="protein sequence ID" value="QWW23096.1"/>
    <property type="molecule type" value="Genomic_DNA"/>
</dbReference>
<dbReference type="Proteomes" id="UP000825438">
    <property type="component" value="Chromosome II"/>
</dbReference>
<keyword evidence="7" id="KW-1133">Transmembrane helix</keyword>
<dbReference type="Pfam" id="PF09724">
    <property type="entry name" value="Dcc1"/>
    <property type="match status" value="1"/>
</dbReference>
<evidence type="ECO:0000256" key="11">
    <source>
        <dbReference type="PROSITE-ProRule" id="PRU00282"/>
    </source>
</evidence>
<evidence type="ECO:0000256" key="8">
    <source>
        <dbReference type="ARBA" id="ARBA00023128"/>
    </source>
</evidence>
<protein>
    <recommendedName>
        <fullName evidence="10">Putative mitochondrial carrier protein PET8</fullName>
    </recommendedName>
</protein>
<dbReference type="PROSITE" id="PS50920">
    <property type="entry name" value="SOLCAR"/>
    <property type="match status" value="3"/>
</dbReference>
<name>A0A8F2W063_CANAR</name>
<evidence type="ECO:0000313" key="12">
    <source>
        <dbReference type="EMBL" id="QWW23096.1"/>
    </source>
</evidence>
<keyword evidence="8" id="KW-0496">Mitochondrion</keyword>
<feature type="repeat" description="Solcar" evidence="11">
    <location>
        <begin position="454"/>
        <end position="542"/>
    </location>
</feature>
<keyword evidence="5" id="KW-0677">Repeat</keyword>
<accession>A0A8F2W063</accession>
<dbReference type="InterPro" id="IPR023395">
    <property type="entry name" value="MCP_dom_sf"/>
</dbReference>
<evidence type="ECO:0000256" key="3">
    <source>
        <dbReference type="ARBA" id="ARBA00022448"/>
    </source>
</evidence>
<keyword evidence="9 11" id="KW-0472">Membrane</keyword>
<evidence type="ECO:0000256" key="10">
    <source>
        <dbReference type="ARBA" id="ARBA00073559"/>
    </source>
</evidence>
<dbReference type="GO" id="GO:0005743">
    <property type="term" value="C:mitochondrial inner membrane"/>
    <property type="evidence" value="ECO:0007669"/>
    <property type="project" value="UniProtKB-SubCell"/>
</dbReference>
<evidence type="ECO:0000256" key="2">
    <source>
        <dbReference type="ARBA" id="ARBA00006375"/>
    </source>
</evidence>
<organism evidence="12">
    <name type="scientific">Candidozyma auris</name>
    <name type="common">Yeast</name>
    <name type="synonym">Candida auris</name>
    <dbReference type="NCBI Taxonomy" id="498019"/>
    <lineage>
        <taxon>Eukaryota</taxon>
        <taxon>Fungi</taxon>
        <taxon>Dikarya</taxon>
        <taxon>Ascomycota</taxon>
        <taxon>Saccharomycotina</taxon>
        <taxon>Pichiomycetes</taxon>
        <taxon>Metschnikowiaceae</taxon>
        <taxon>Candidozyma</taxon>
    </lineage>
</organism>
<dbReference type="GO" id="GO:0007064">
    <property type="term" value="P:mitotic sister chromatid cohesion"/>
    <property type="evidence" value="ECO:0007669"/>
    <property type="project" value="InterPro"/>
</dbReference>
<gene>
    <name evidence="12" type="ORF">CA7LBN_001897</name>
</gene>
<evidence type="ECO:0000256" key="4">
    <source>
        <dbReference type="ARBA" id="ARBA00022692"/>
    </source>
</evidence>
<keyword evidence="4 11" id="KW-0812">Transmembrane</keyword>
<reference evidence="12" key="1">
    <citation type="submission" date="2021-06" db="EMBL/GenBank/DDBJ databases">
        <title>Candida auris outbreak in lebanese hospital.</title>
        <authorList>
            <person name="Finianos M."/>
        </authorList>
    </citation>
    <scope>NUCLEOTIDE SEQUENCE</scope>
    <source>
        <strain evidence="12">CA7LBN</strain>
    </source>
</reference>
<evidence type="ECO:0000256" key="5">
    <source>
        <dbReference type="ARBA" id="ARBA00022737"/>
    </source>
</evidence>